<accession>A0A2P4EW71</accession>
<organism evidence="2 3">
    <name type="scientific">Halopseudomonas oceani</name>
    <dbReference type="NCBI Taxonomy" id="1708783"/>
    <lineage>
        <taxon>Bacteria</taxon>
        <taxon>Pseudomonadati</taxon>
        <taxon>Pseudomonadota</taxon>
        <taxon>Gammaproteobacteria</taxon>
        <taxon>Pseudomonadales</taxon>
        <taxon>Pseudomonadaceae</taxon>
        <taxon>Halopseudomonas</taxon>
    </lineage>
</organism>
<dbReference type="InterPro" id="IPR052528">
    <property type="entry name" value="Sugar_transport-like"/>
</dbReference>
<keyword evidence="1" id="KW-0472">Membrane</keyword>
<dbReference type="EMBL" id="PPSK01000005">
    <property type="protein sequence ID" value="POB04217.1"/>
    <property type="molecule type" value="Genomic_DNA"/>
</dbReference>
<evidence type="ECO:0000313" key="3">
    <source>
        <dbReference type="Proteomes" id="UP000243451"/>
    </source>
</evidence>
<proteinExistence type="predicted"/>
<comment type="caution">
    <text evidence="2">The sequence shown here is derived from an EMBL/GenBank/DDBJ whole genome shotgun (WGS) entry which is preliminary data.</text>
</comment>
<feature type="transmembrane region" description="Helical" evidence="1">
    <location>
        <begin position="411"/>
        <end position="432"/>
    </location>
</feature>
<evidence type="ECO:0000256" key="1">
    <source>
        <dbReference type="SAM" id="Phobius"/>
    </source>
</evidence>
<gene>
    <name evidence="2" type="ORF">C1949_07280</name>
</gene>
<name>A0A2P4EW71_9GAMM</name>
<dbReference type="PANTHER" id="PTHR23526">
    <property type="entry name" value="INTEGRAL MEMBRANE TRANSPORT PROTEIN-RELATED"/>
    <property type="match status" value="1"/>
</dbReference>
<protein>
    <submittedName>
        <fullName evidence="2">MFS transporter</fullName>
    </submittedName>
</protein>
<feature type="transmembrane region" description="Helical" evidence="1">
    <location>
        <begin position="60"/>
        <end position="79"/>
    </location>
</feature>
<dbReference type="Gene3D" id="1.20.1250.20">
    <property type="entry name" value="MFS general substrate transporter like domains"/>
    <property type="match status" value="2"/>
</dbReference>
<dbReference type="SUPFAM" id="SSF103473">
    <property type="entry name" value="MFS general substrate transporter"/>
    <property type="match status" value="1"/>
</dbReference>
<feature type="transmembrane region" description="Helical" evidence="1">
    <location>
        <begin position="347"/>
        <end position="364"/>
    </location>
</feature>
<dbReference type="RefSeq" id="WP_104737820.1">
    <property type="nucleotide sequence ID" value="NZ_BMHR01000001.1"/>
</dbReference>
<dbReference type="OrthoDB" id="1117124at2"/>
<feature type="transmembrane region" description="Helical" evidence="1">
    <location>
        <begin position="384"/>
        <end position="405"/>
    </location>
</feature>
<feature type="transmembrane region" description="Helical" evidence="1">
    <location>
        <begin position="317"/>
        <end position="335"/>
    </location>
</feature>
<feature type="transmembrane region" description="Helical" evidence="1">
    <location>
        <begin position="132"/>
        <end position="151"/>
    </location>
</feature>
<sequence length="438" mass="46166">MAAEPRLDSLYSKIMNEEDARVCKDIPDSACSDVPQNFFLQVLANTLTSLGDTLTNPKTTLAWLLGVVGAPVALIAWLVPIRESGSMLPQLLIAAWIRRLPYRRGVWVVGSLLQAAALLAMGAVAWFFEGALAGGLIISCLIIFSLARGLCSVASKDVIGKTVPKTRRGRLNGLATSLSGWLALAFGVYCLIYPPSDDDMLFYAALLVGAALLWMLAALVYRRIDEAPGATEGGGNALSHALGNISLLRDDAPFRRFVITRALLLCSALSAPYYVVLARDVESGFGMLGAFLVANGLASSLSAGVWGRMSDASSRQVLIRAALLASLLGPVVIAIDRWAALPDAVHAWLFPVAFFVLGIAHAGVRVGRKTYVLDMAGGNKRTDYVSVGNSVIGLILLGTGLFGLLSSVIGAAGMLLLLSAIGLLGACLAVSLPEVQQD</sequence>
<feature type="transmembrane region" description="Helical" evidence="1">
    <location>
        <begin position="106"/>
        <end position="126"/>
    </location>
</feature>
<keyword evidence="1" id="KW-0812">Transmembrane</keyword>
<evidence type="ECO:0000313" key="2">
    <source>
        <dbReference type="EMBL" id="POB04217.1"/>
    </source>
</evidence>
<feature type="transmembrane region" description="Helical" evidence="1">
    <location>
        <begin position="283"/>
        <end position="305"/>
    </location>
</feature>
<dbReference type="InterPro" id="IPR036259">
    <property type="entry name" value="MFS_trans_sf"/>
</dbReference>
<dbReference type="AlphaFoldDB" id="A0A2P4EW71"/>
<feature type="transmembrane region" description="Helical" evidence="1">
    <location>
        <begin position="258"/>
        <end position="277"/>
    </location>
</feature>
<dbReference type="Proteomes" id="UP000243451">
    <property type="component" value="Unassembled WGS sequence"/>
</dbReference>
<feature type="transmembrane region" description="Helical" evidence="1">
    <location>
        <begin position="200"/>
        <end position="221"/>
    </location>
</feature>
<keyword evidence="1" id="KW-1133">Transmembrane helix</keyword>
<reference evidence="2 3" key="1">
    <citation type="submission" date="2018-01" db="EMBL/GenBank/DDBJ databases">
        <title>Draft genome of the type strain Pseudomonas oceani DSM 100277 isolated from the deep water in Okinawa trough, northwestern Pacific Ocean.</title>
        <authorList>
            <person name="Gomila M."/>
            <person name="Mulet M."/>
            <person name="Garcia-Valdes E."/>
            <person name="Lalucat J."/>
        </authorList>
    </citation>
    <scope>NUCLEOTIDE SEQUENCE [LARGE SCALE GENOMIC DNA]</scope>
    <source>
        <strain evidence="2 3">DSM 100277</strain>
    </source>
</reference>
<dbReference type="PANTHER" id="PTHR23526:SF2">
    <property type="entry name" value="MAJOR FACILITATOR SUPERFAMILY (MFS) PROFILE DOMAIN-CONTAINING PROTEIN"/>
    <property type="match status" value="1"/>
</dbReference>
<keyword evidence="3" id="KW-1185">Reference proteome</keyword>
<feature type="transmembrane region" description="Helical" evidence="1">
    <location>
        <begin position="171"/>
        <end position="194"/>
    </location>
</feature>